<dbReference type="Proteomes" id="UP000678499">
    <property type="component" value="Unassembled WGS sequence"/>
</dbReference>
<dbReference type="PANTHER" id="PTHR10974">
    <property type="entry name" value="FI08016P-RELATED"/>
    <property type="match status" value="1"/>
</dbReference>
<accession>A0A7R9BMS9</accession>
<dbReference type="EMBL" id="OA883095">
    <property type="protein sequence ID" value="CAD7277911.1"/>
    <property type="molecule type" value="Genomic_DNA"/>
</dbReference>
<dbReference type="Pfam" id="PF02995">
    <property type="entry name" value="DUF229"/>
    <property type="match status" value="1"/>
</dbReference>
<dbReference type="EMBL" id="CAJPEX010001058">
    <property type="protein sequence ID" value="CAG0918063.1"/>
    <property type="molecule type" value="Genomic_DNA"/>
</dbReference>
<feature type="non-terminal residue" evidence="1">
    <location>
        <position position="1"/>
    </location>
</feature>
<dbReference type="AlphaFoldDB" id="A0A7R9BMS9"/>
<dbReference type="GO" id="GO:0005615">
    <property type="term" value="C:extracellular space"/>
    <property type="evidence" value="ECO:0007669"/>
    <property type="project" value="TreeGrafter"/>
</dbReference>
<gene>
    <name evidence="1" type="ORF">NMOB1V02_LOCUS5630</name>
</gene>
<dbReference type="InterPro" id="IPR004245">
    <property type="entry name" value="DUF229"/>
</dbReference>
<name>A0A7R9BMS9_9CRUS</name>
<dbReference type="OrthoDB" id="413313at2759"/>
<sequence length="405" mass="45302">MMYSANVPAGDHDIFLLLLKMRQKPSTDHPVNLDVPCPSMVRDFMDRNVTMMEIDNNLLMARLQDRQRDEGDGVSCKHPVLDIFDKAIMKFFPPSPKLDCASKPPWVHLRGDKIVVDQNLVRERSIRCDFAEVLRATDDLNRRGPTYSTDKEHKFRLSDFVEASCTDRHGNKWESVIAGGWRNEKVVSTTGWQLLSPDGLPVNVLIWGQDSISRNTFVRKLPKTYEFLMKALGGIVLKGYNIVGDGTLQAIIPLMTGKTEIELPDARKRMGDAASSVDKLWLFDDASCSGLSEGILLKGKSCKVEQEHKVQEQMTTQESLQVSTSVTKVEEVAVSTKGLRELAVTSLVALTTISTLTSISLTTRAAFCWDFDFSDSLCLLYEELVCGMFLLDQSLVGIFSSYSSE</sequence>
<evidence type="ECO:0000313" key="2">
    <source>
        <dbReference type="Proteomes" id="UP000678499"/>
    </source>
</evidence>
<proteinExistence type="predicted"/>
<evidence type="ECO:0000313" key="1">
    <source>
        <dbReference type="EMBL" id="CAD7277911.1"/>
    </source>
</evidence>
<organism evidence="1">
    <name type="scientific">Notodromas monacha</name>
    <dbReference type="NCBI Taxonomy" id="399045"/>
    <lineage>
        <taxon>Eukaryota</taxon>
        <taxon>Metazoa</taxon>
        <taxon>Ecdysozoa</taxon>
        <taxon>Arthropoda</taxon>
        <taxon>Crustacea</taxon>
        <taxon>Oligostraca</taxon>
        <taxon>Ostracoda</taxon>
        <taxon>Podocopa</taxon>
        <taxon>Podocopida</taxon>
        <taxon>Cypridocopina</taxon>
        <taxon>Cypridoidea</taxon>
        <taxon>Cyprididae</taxon>
        <taxon>Notodromas</taxon>
    </lineage>
</organism>
<reference evidence="1" key="1">
    <citation type="submission" date="2020-11" db="EMBL/GenBank/DDBJ databases">
        <authorList>
            <person name="Tran Van P."/>
        </authorList>
    </citation>
    <scope>NUCLEOTIDE SEQUENCE</scope>
</reference>
<protein>
    <submittedName>
        <fullName evidence="1">Uncharacterized protein</fullName>
    </submittedName>
</protein>
<keyword evidence="2" id="KW-1185">Reference proteome</keyword>
<dbReference type="PANTHER" id="PTHR10974:SF73">
    <property type="entry name" value="FI21235P1"/>
    <property type="match status" value="1"/>
</dbReference>